<evidence type="ECO:0000313" key="2">
    <source>
        <dbReference type="EMBL" id="PAU94324.1"/>
    </source>
</evidence>
<evidence type="ECO:0000313" key="3">
    <source>
        <dbReference type="Proteomes" id="UP000218023"/>
    </source>
</evidence>
<keyword evidence="3" id="KW-1185">Reference proteome</keyword>
<accession>A0A2A2GBH0</accession>
<protein>
    <recommendedName>
        <fullName evidence="1">Terminase large subunit-like endonuclease domain-containing protein</fullName>
    </recommendedName>
</protein>
<dbReference type="PANTHER" id="PTHR41287:SF1">
    <property type="entry name" value="PROTEIN YMFN"/>
    <property type="match status" value="1"/>
</dbReference>
<dbReference type="Proteomes" id="UP000218023">
    <property type="component" value="Unassembled WGS sequence"/>
</dbReference>
<dbReference type="Gene3D" id="3.30.420.240">
    <property type="match status" value="1"/>
</dbReference>
<comment type="caution">
    <text evidence="2">The sequence shown here is derived from an EMBL/GenBank/DDBJ whole genome shotgun (WGS) entry which is preliminary data.</text>
</comment>
<gene>
    <name evidence="2" type="ORF">CK240_17230</name>
</gene>
<dbReference type="PANTHER" id="PTHR41287">
    <property type="match status" value="1"/>
</dbReference>
<dbReference type="InterPro" id="IPR046462">
    <property type="entry name" value="TerL_nuclease"/>
</dbReference>
<proteinExistence type="predicted"/>
<dbReference type="Pfam" id="PF20441">
    <property type="entry name" value="TerL_nuclease"/>
    <property type="match status" value="1"/>
</dbReference>
<evidence type="ECO:0000259" key="1">
    <source>
        <dbReference type="Pfam" id="PF20441"/>
    </source>
</evidence>
<organism evidence="2 3">
    <name type="scientific">Paracoccus salipaludis</name>
    <dbReference type="NCBI Taxonomy" id="2032623"/>
    <lineage>
        <taxon>Bacteria</taxon>
        <taxon>Pseudomonadati</taxon>
        <taxon>Pseudomonadota</taxon>
        <taxon>Alphaproteobacteria</taxon>
        <taxon>Rhodobacterales</taxon>
        <taxon>Paracoccaceae</taxon>
        <taxon>Paracoccus</taxon>
    </lineage>
</organism>
<dbReference type="EMBL" id="NSJZ01000050">
    <property type="protein sequence ID" value="PAU94324.1"/>
    <property type="molecule type" value="Genomic_DNA"/>
</dbReference>
<dbReference type="GO" id="GO:0004519">
    <property type="term" value="F:endonuclease activity"/>
    <property type="evidence" value="ECO:0007669"/>
    <property type="project" value="InterPro"/>
</dbReference>
<dbReference type="AlphaFoldDB" id="A0A2A2GBH0"/>
<name>A0A2A2GBH0_9RHOB</name>
<sequence length="210" mass="23277">MLGQRCYLGLDLSATTDLTALVAFFPDSGDVRAWFWAPRDGLEEAERRDHVPYQLWARQGLLEATPGRAIDKKWIVHRLGEIVQDYDVQALAFDRWKMDEVQRYMADEGVKLTMQPWGQGFRDMSPAIDALETAILQGTLRHPSHPVLDWCLSNAVTMTDPAGNRKLVKDKSRGRIDGAVALSMAVGVAARTPAKKPSVYASRGLIAVGA</sequence>
<reference evidence="2 3" key="1">
    <citation type="submission" date="2017-09" db="EMBL/GenBank/DDBJ databases">
        <title>Paracoccus alkalisoli sp. nov., isolated from saline alkaline soil.</title>
        <authorList>
            <person name="Dong X."/>
            <person name="Zhang G."/>
        </authorList>
    </citation>
    <scope>NUCLEOTIDE SEQUENCE [LARGE SCALE GENOMIC DNA]</scope>
    <source>
        <strain evidence="2 3">WN007</strain>
    </source>
</reference>
<feature type="domain" description="Terminase large subunit-like endonuclease" evidence="1">
    <location>
        <begin position="2"/>
        <end position="190"/>
    </location>
</feature>
<dbReference type="InterPro" id="IPR005021">
    <property type="entry name" value="Terminase_largesu-like"/>
</dbReference>